<dbReference type="EMBL" id="JAANQT010005555">
    <property type="protein sequence ID" value="KAG1294201.1"/>
    <property type="molecule type" value="Genomic_DNA"/>
</dbReference>
<evidence type="ECO:0000313" key="2">
    <source>
        <dbReference type="Proteomes" id="UP000716291"/>
    </source>
</evidence>
<evidence type="ECO:0000313" key="1">
    <source>
        <dbReference type="EMBL" id="KAG1294201.1"/>
    </source>
</evidence>
<dbReference type="Proteomes" id="UP000716291">
    <property type="component" value="Unassembled WGS sequence"/>
</dbReference>
<reference evidence="1" key="1">
    <citation type="journal article" date="2020" name="Microb. Genom.">
        <title>Genetic diversity of clinical and environmental Mucorales isolates obtained from an investigation of mucormycosis cases among solid organ transplant recipients.</title>
        <authorList>
            <person name="Nguyen M.H."/>
            <person name="Kaul D."/>
            <person name="Muto C."/>
            <person name="Cheng S.J."/>
            <person name="Richter R.A."/>
            <person name="Bruno V.M."/>
            <person name="Liu G."/>
            <person name="Beyhan S."/>
            <person name="Sundermann A.J."/>
            <person name="Mounaud S."/>
            <person name="Pasculle A.W."/>
            <person name="Nierman W.C."/>
            <person name="Driscoll E."/>
            <person name="Cumbie R."/>
            <person name="Clancy C.J."/>
            <person name="Dupont C.L."/>
        </authorList>
    </citation>
    <scope>NUCLEOTIDE SEQUENCE</scope>
    <source>
        <strain evidence="1">GL11</strain>
    </source>
</reference>
<protein>
    <submittedName>
        <fullName evidence="1">Uncharacterized protein</fullName>
    </submittedName>
</protein>
<sequence length="91" mass="10095">MATAVIRNARSAVLAQQQVQRLYDSIDKSNNVKTLLESVLNLFDEANTIEIIDNDKLNEISEQLALLLTTYLSSGNKNFAAPAILDSLHTY</sequence>
<name>A0A9P7BJW7_RHIOR</name>
<dbReference type="AlphaFoldDB" id="A0A9P7BJW7"/>
<accession>A0A9P7BJW7</accession>
<keyword evidence="2" id="KW-1185">Reference proteome</keyword>
<comment type="caution">
    <text evidence="1">The sequence shown here is derived from an EMBL/GenBank/DDBJ whole genome shotgun (WGS) entry which is preliminary data.</text>
</comment>
<gene>
    <name evidence="1" type="ORF">G6F64_013459</name>
</gene>
<proteinExistence type="predicted"/>
<dbReference type="OrthoDB" id="2225936at2759"/>
<organism evidence="1 2">
    <name type="scientific">Rhizopus oryzae</name>
    <name type="common">Mucormycosis agent</name>
    <name type="synonym">Rhizopus arrhizus var. delemar</name>
    <dbReference type="NCBI Taxonomy" id="64495"/>
    <lineage>
        <taxon>Eukaryota</taxon>
        <taxon>Fungi</taxon>
        <taxon>Fungi incertae sedis</taxon>
        <taxon>Mucoromycota</taxon>
        <taxon>Mucoromycotina</taxon>
        <taxon>Mucoromycetes</taxon>
        <taxon>Mucorales</taxon>
        <taxon>Mucorineae</taxon>
        <taxon>Rhizopodaceae</taxon>
        <taxon>Rhizopus</taxon>
    </lineage>
</organism>